<feature type="signal peptide" evidence="1">
    <location>
        <begin position="1"/>
        <end position="22"/>
    </location>
</feature>
<comment type="caution">
    <text evidence="2">The sequence shown here is derived from an EMBL/GenBank/DDBJ whole genome shotgun (WGS) entry which is preliminary data.</text>
</comment>
<feature type="chain" id="PRO_5045472232" description="DUF3868 domain-containing protein" evidence="1">
    <location>
        <begin position="23"/>
        <end position="169"/>
    </location>
</feature>
<evidence type="ECO:0000256" key="1">
    <source>
        <dbReference type="SAM" id="SignalP"/>
    </source>
</evidence>
<accession>A0ABP7HMN0</accession>
<organism evidence="2 3">
    <name type="scientific">Corallibacter vietnamensis</name>
    <dbReference type="NCBI Taxonomy" id="904130"/>
    <lineage>
        <taxon>Bacteria</taxon>
        <taxon>Pseudomonadati</taxon>
        <taxon>Bacteroidota</taxon>
        <taxon>Flavobacteriia</taxon>
        <taxon>Flavobacteriales</taxon>
        <taxon>Flavobacteriaceae</taxon>
        <taxon>Corallibacter</taxon>
    </lineage>
</organism>
<dbReference type="EMBL" id="BAABBI010000008">
    <property type="protein sequence ID" value="GAA3792588.1"/>
    <property type="molecule type" value="Genomic_DNA"/>
</dbReference>
<proteinExistence type="predicted"/>
<name>A0ABP7HMN0_9FLAO</name>
<gene>
    <name evidence="2" type="ORF">GCM10022271_26150</name>
</gene>
<dbReference type="RefSeq" id="WP_344731072.1">
    <property type="nucleotide sequence ID" value="NZ_BAABBI010000008.1"/>
</dbReference>
<evidence type="ECO:0000313" key="2">
    <source>
        <dbReference type="EMBL" id="GAA3792588.1"/>
    </source>
</evidence>
<dbReference type="Proteomes" id="UP001501456">
    <property type="component" value="Unassembled WGS sequence"/>
</dbReference>
<keyword evidence="3" id="KW-1185">Reference proteome</keyword>
<reference evidence="3" key="1">
    <citation type="journal article" date="2019" name="Int. J. Syst. Evol. Microbiol.">
        <title>The Global Catalogue of Microorganisms (GCM) 10K type strain sequencing project: providing services to taxonomists for standard genome sequencing and annotation.</title>
        <authorList>
            <consortium name="The Broad Institute Genomics Platform"/>
            <consortium name="The Broad Institute Genome Sequencing Center for Infectious Disease"/>
            <person name="Wu L."/>
            <person name="Ma J."/>
        </authorList>
    </citation>
    <scope>NUCLEOTIDE SEQUENCE [LARGE SCALE GENOMIC DNA]</scope>
    <source>
        <strain evidence="3">JCM 17525</strain>
    </source>
</reference>
<sequence>MSAIKNKLIVLLLISYSTFSVSQNNIKKDTIYISYNPLSDRIDKNYVKLSKNEILVSINYKIRDSIYWKNLKLSKKNNALIGDNHHGHFSLNYILKYGKSTSNYKEFPNEFTLKKRKEFNKIKVLDWDNANSVEEKNHIINNLKNAKTIFLIENEKSNLLLFRLVKYKP</sequence>
<protein>
    <recommendedName>
        <fullName evidence="4">DUF3868 domain-containing protein</fullName>
    </recommendedName>
</protein>
<keyword evidence="1" id="KW-0732">Signal</keyword>
<evidence type="ECO:0008006" key="4">
    <source>
        <dbReference type="Google" id="ProtNLM"/>
    </source>
</evidence>
<evidence type="ECO:0000313" key="3">
    <source>
        <dbReference type="Proteomes" id="UP001501456"/>
    </source>
</evidence>